<reference evidence="12 13" key="1">
    <citation type="submission" date="2018-10" db="EMBL/GenBank/DDBJ databases">
        <title>Genomic Encyclopedia of Type Strains, Phase IV (KMG-IV): sequencing the most valuable type-strain genomes for metagenomic binning, comparative biology and taxonomic classification.</title>
        <authorList>
            <person name="Goeker M."/>
        </authorList>
    </citation>
    <scope>NUCLEOTIDE SEQUENCE [LARGE SCALE GENOMIC DNA]</scope>
    <source>
        <strain evidence="12 13">DSM 15521</strain>
    </source>
</reference>
<keyword evidence="5 7" id="KW-0129">CBS domain</keyword>
<evidence type="ECO:0000256" key="2">
    <source>
        <dbReference type="ARBA" id="ARBA00022692"/>
    </source>
</evidence>
<dbReference type="InterPro" id="IPR046342">
    <property type="entry name" value="CBS_dom_sf"/>
</dbReference>
<feature type="domain" description="CBS" evidence="10">
    <location>
        <begin position="211"/>
        <end position="270"/>
    </location>
</feature>
<name>A0A420W834_9BACT</name>
<evidence type="ECO:0000256" key="7">
    <source>
        <dbReference type="PROSITE-ProRule" id="PRU00703"/>
    </source>
</evidence>
<evidence type="ECO:0000313" key="12">
    <source>
        <dbReference type="EMBL" id="RKQ63445.1"/>
    </source>
</evidence>
<dbReference type="Gene3D" id="3.10.580.10">
    <property type="entry name" value="CBS-domain"/>
    <property type="match status" value="1"/>
</dbReference>
<feature type="domain" description="CNNM transmembrane" evidence="11">
    <location>
        <begin position="3"/>
        <end position="192"/>
    </location>
</feature>
<evidence type="ECO:0000256" key="4">
    <source>
        <dbReference type="ARBA" id="ARBA00022989"/>
    </source>
</evidence>
<dbReference type="PANTHER" id="PTHR22777:SF17">
    <property type="entry name" value="UPF0053 PROTEIN SLL0260"/>
    <property type="match status" value="1"/>
</dbReference>
<dbReference type="Pfam" id="PF00571">
    <property type="entry name" value="CBS"/>
    <property type="match status" value="2"/>
</dbReference>
<dbReference type="RefSeq" id="WP_121169691.1">
    <property type="nucleotide sequence ID" value="NZ_RBIE01000001.1"/>
</dbReference>
<evidence type="ECO:0000256" key="3">
    <source>
        <dbReference type="ARBA" id="ARBA00022737"/>
    </source>
</evidence>
<keyword evidence="13" id="KW-1185">Reference proteome</keyword>
<dbReference type="SMART" id="SM00116">
    <property type="entry name" value="CBS"/>
    <property type="match status" value="2"/>
</dbReference>
<keyword evidence="6 8" id="KW-0472">Membrane</keyword>
<dbReference type="InterPro" id="IPR005170">
    <property type="entry name" value="Transptr-assoc_dom"/>
</dbReference>
<feature type="transmembrane region" description="Helical" evidence="9">
    <location>
        <begin position="12"/>
        <end position="34"/>
    </location>
</feature>
<gene>
    <name evidence="12" type="ORF">C7457_0316</name>
</gene>
<accession>A0A420W834</accession>
<dbReference type="Gene3D" id="3.30.465.10">
    <property type="match status" value="1"/>
</dbReference>
<dbReference type="GO" id="GO:0005886">
    <property type="term" value="C:plasma membrane"/>
    <property type="evidence" value="ECO:0007669"/>
    <property type="project" value="TreeGrafter"/>
</dbReference>
<organism evidence="12 13">
    <name type="scientific">Thermovibrio guaymasensis</name>
    <dbReference type="NCBI Taxonomy" id="240167"/>
    <lineage>
        <taxon>Bacteria</taxon>
        <taxon>Pseudomonadati</taxon>
        <taxon>Aquificota</taxon>
        <taxon>Aquificia</taxon>
        <taxon>Desulfurobacteriales</taxon>
        <taxon>Desulfurobacteriaceae</taxon>
        <taxon>Thermovibrio</taxon>
    </lineage>
</organism>
<keyword evidence="4 8" id="KW-1133">Transmembrane helix</keyword>
<dbReference type="SUPFAM" id="SSF54631">
    <property type="entry name" value="CBS-domain pair"/>
    <property type="match status" value="1"/>
</dbReference>
<dbReference type="CDD" id="cd04590">
    <property type="entry name" value="CBS_pair_CorC_HlyC_assoc"/>
    <property type="match status" value="1"/>
</dbReference>
<feature type="domain" description="CBS" evidence="10">
    <location>
        <begin position="277"/>
        <end position="334"/>
    </location>
</feature>
<dbReference type="OrthoDB" id="9798188at2"/>
<dbReference type="Pfam" id="PF03471">
    <property type="entry name" value="CorC_HlyC"/>
    <property type="match status" value="1"/>
</dbReference>
<feature type="transmembrane region" description="Helical" evidence="9">
    <location>
        <begin position="96"/>
        <end position="115"/>
    </location>
</feature>
<evidence type="ECO:0000256" key="8">
    <source>
        <dbReference type="PROSITE-ProRule" id="PRU01193"/>
    </source>
</evidence>
<dbReference type="InterPro" id="IPR016169">
    <property type="entry name" value="FAD-bd_PCMH_sub2"/>
</dbReference>
<comment type="caution">
    <text evidence="12">The sequence shown here is derived from an EMBL/GenBank/DDBJ whole genome shotgun (WGS) entry which is preliminary data.</text>
</comment>
<dbReference type="PROSITE" id="PS51846">
    <property type="entry name" value="CNNM"/>
    <property type="match status" value="1"/>
</dbReference>
<dbReference type="InterPro" id="IPR044751">
    <property type="entry name" value="Ion_transp-like_CBS"/>
</dbReference>
<evidence type="ECO:0000256" key="5">
    <source>
        <dbReference type="ARBA" id="ARBA00023122"/>
    </source>
</evidence>
<proteinExistence type="predicted"/>
<comment type="subcellular location">
    <subcellularLocation>
        <location evidence="1">Membrane</location>
        <topology evidence="1">Multi-pass membrane protein</topology>
    </subcellularLocation>
</comment>
<feature type="transmembrane region" description="Helical" evidence="9">
    <location>
        <begin position="136"/>
        <end position="156"/>
    </location>
</feature>
<evidence type="ECO:0000313" key="13">
    <source>
        <dbReference type="Proteomes" id="UP000280881"/>
    </source>
</evidence>
<evidence type="ECO:0000259" key="11">
    <source>
        <dbReference type="PROSITE" id="PS51846"/>
    </source>
</evidence>
<dbReference type="InterPro" id="IPR036318">
    <property type="entry name" value="FAD-bd_PCMH-like_sf"/>
</dbReference>
<dbReference type="AlphaFoldDB" id="A0A420W834"/>
<dbReference type="PROSITE" id="PS51371">
    <property type="entry name" value="CBS"/>
    <property type="match status" value="2"/>
</dbReference>
<dbReference type="GO" id="GO:0050660">
    <property type="term" value="F:flavin adenine dinucleotide binding"/>
    <property type="evidence" value="ECO:0007669"/>
    <property type="project" value="InterPro"/>
</dbReference>
<dbReference type="InterPro" id="IPR000644">
    <property type="entry name" value="CBS_dom"/>
</dbReference>
<dbReference type="EMBL" id="RBIE01000001">
    <property type="protein sequence ID" value="RKQ63445.1"/>
    <property type="molecule type" value="Genomic_DNA"/>
</dbReference>
<keyword evidence="3" id="KW-0677">Repeat</keyword>
<dbReference type="PANTHER" id="PTHR22777">
    <property type="entry name" value="HEMOLYSIN-RELATED"/>
    <property type="match status" value="1"/>
</dbReference>
<keyword evidence="2 8" id="KW-0812">Transmembrane</keyword>
<protein>
    <submittedName>
        <fullName evidence="12">CBS domain containing-hemolysin-like protein</fullName>
    </submittedName>
</protein>
<evidence type="ECO:0000259" key="10">
    <source>
        <dbReference type="PROSITE" id="PS51371"/>
    </source>
</evidence>
<dbReference type="InterPro" id="IPR002550">
    <property type="entry name" value="CNNM"/>
</dbReference>
<evidence type="ECO:0000256" key="9">
    <source>
        <dbReference type="SAM" id="Phobius"/>
    </source>
</evidence>
<dbReference type="Pfam" id="PF01595">
    <property type="entry name" value="CNNM"/>
    <property type="match status" value="1"/>
</dbReference>
<dbReference type="Proteomes" id="UP000280881">
    <property type="component" value="Unassembled WGS sequence"/>
</dbReference>
<sequence>MEGGGSLTGYYFILSFLIFLSALFSASETAFFSLNTLRLERLAKEGNRKAAEVLKFLQNPADLIATILVGNEMVNVGIASTSAVLFVKLLGRDLGAALAVPVTVFILLVFGEVTPKTLAIKYAERYAFFILPFIKFAYYLTYPVRVILVGFASLLLKPFGVELFSSPKAITDEEFMLLVSEGAKEGTIAQEEKELIDRTLDLGEILVKEIMVPKHRIFALKEDTPVRRALELLKDVKFSRIPIYKDSLDQVTGILYTRRIIPLTLRPEDFDRPVKDFASEPFLVPEFLTIDKLLEEMQRTKRHMAVVVDEYGNTAGVVTLDDILREIVGELPDERESLSAPEFEKLEDGKLRFSGQTPIDEMKEVLNLEDDDLLEEVDTVSGFVMANLKRIPKEGDSFAYKGFKFTVESMDGNRVGSVVVERLS</sequence>
<evidence type="ECO:0000256" key="1">
    <source>
        <dbReference type="ARBA" id="ARBA00004141"/>
    </source>
</evidence>
<dbReference type="FunFam" id="3.10.580.10:FF:000002">
    <property type="entry name" value="Magnesium/cobalt efflux protein CorC"/>
    <property type="match status" value="1"/>
</dbReference>
<feature type="transmembrane region" description="Helical" evidence="9">
    <location>
        <begin position="63"/>
        <end position="90"/>
    </location>
</feature>
<dbReference type="SUPFAM" id="SSF56176">
    <property type="entry name" value="FAD-binding/transporter-associated domain-like"/>
    <property type="match status" value="1"/>
</dbReference>
<evidence type="ECO:0000256" key="6">
    <source>
        <dbReference type="ARBA" id="ARBA00023136"/>
    </source>
</evidence>
<dbReference type="SMART" id="SM01091">
    <property type="entry name" value="CorC_HlyC"/>
    <property type="match status" value="1"/>
</dbReference>